<evidence type="ECO:0000313" key="2">
    <source>
        <dbReference type="EMBL" id="QJA88828.1"/>
    </source>
</evidence>
<dbReference type="EMBL" id="MT142337">
    <property type="protein sequence ID" value="QJA78442.1"/>
    <property type="molecule type" value="Genomic_DNA"/>
</dbReference>
<organism evidence="2">
    <name type="scientific">viral metagenome</name>
    <dbReference type="NCBI Taxonomy" id="1070528"/>
    <lineage>
        <taxon>unclassified sequences</taxon>
        <taxon>metagenomes</taxon>
        <taxon>organismal metagenomes</taxon>
    </lineage>
</organism>
<dbReference type="AlphaFoldDB" id="A0A6M3L6N3"/>
<gene>
    <name evidence="1" type="ORF">MM415A01070_0009</name>
    <name evidence="2" type="ORF">MM415B02680_0007</name>
</gene>
<name>A0A6M3L6N3_9ZZZZ</name>
<proteinExistence type="predicted"/>
<sequence>MDNNVEYQVKETERLILEEGRISRPLLVRLLQNKHGRSFYLPGPLMIELTVTAKERNISVNKLVVGVLTEWMEKRVEERRRKREEETEGD</sequence>
<protein>
    <submittedName>
        <fullName evidence="2">Uncharacterized protein</fullName>
    </submittedName>
</protein>
<evidence type="ECO:0000313" key="1">
    <source>
        <dbReference type="EMBL" id="QJA78442.1"/>
    </source>
</evidence>
<dbReference type="EMBL" id="MT142806">
    <property type="protein sequence ID" value="QJA88828.1"/>
    <property type="molecule type" value="Genomic_DNA"/>
</dbReference>
<reference evidence="2" key="1">
    <citation type="submission" date="2020-03" db="EMBL/GenBank/DDBJ databases">
        <title>The deep terrestrial virosphere.</title>
        <authorList>
            <person name="Holmfeldt K."/>
            <person name="Nilsson E."/>
            <person name="Simone D."/>
            <person name="Lopez-Fernandez M."/>
            <person name="Wu X."/>
            <person name="de Brujin I."/>
            <person name="Lundin D."/>
            <person name="Andersson A."/>
            <person name="Bertilsson S."/>
            <person name="Dopson M."/>
        </authorList>
    </citation>
    <scope>NUCLEOTIDE SEQUENCE</scope>
    <source>
        <strain evidence="1">MM415A01070</strain>
        <strain evidence="2">MM415B02680</strain>
    </source>
</reference>
<accession>A0A6M3L6N3</accession>